<name>U1GIJ2_ENDPU</name>
<proteinExistence type="predicted"/>
<accession>U1GIJ2</accession>
<dbReference type="eggNOG" id="ENOG502SI8B">
    <property type="taxonomic scope" value="Eukaryota"/>
</dbReference>
<reference evidence="2" key="1">
    <citation type="journal article" date="2014" name="BMC Genomics">
        <title>Genome characteristics reveal the impact of lichenization on lichen-forming fungus Endocarpon pusillum Hedwig (Verrucariales, Ascomycota).</title>
        <authorList>
            <person name="Wang Y.-Y."/>
            <person name="Liu B."/>
            <person name="Zhang X.-Y."/>
            <person name="Zhou Q.-M."/>
            <person name="Zhang T."/>
            <person name="Li H."/>
            <person name="Yu Y.-F."/>
            <person name="Zhang X.-L."/>
            <person name="Hao X.-Y."/>
            <person name="Wang M."/>
            <person name="Wang L."/>
            <person name="Wei J.-C."/>
        </authorList>
    </citation>
    <scope>NUCLEOTIDE SEQUENCE [LARGE SCALE GENOMIC DNA]</scope>
    <source>
        <strain evidence="2">Z07020 / HMAS-L-300199</strain>
    </source>
</reference>
<keyword evidence="2" id="KW-1185">Reference proteome</keyword>
<dbReference type="PANTHER" id="PTHR33112:SF12">
    <property type="entry name" value="HETEROKARYON INCOMPATIBILITY DOMAIN-CONTAINING PROTEIN"/>
    <property type="match status" value="1"/>
</dbReference>
<dbReference type="HOGENOM" id="CLU_1115750_0_0_1"/>
<protein>
    <submittedName>
        <fullName evidence="1">Uncharacterized protein</fullName>
    </submittedName>
</protein>
<dbReference type="OrthoDB" id="2690153at2759"/>
<dbReference type="Proteomes" id="UP000019373">
    <property type="component" value="Unassembled WGS sequence"/>
</dbReference>
<dbReference type="EMBL" id="KE721157">
    <property type="protein sequence ID" value="ERF71958.1"/>
    <property type="molecule type" value="Genomic_DNA"/>
</dbReference>
<dbReference type="RefSeq" id="XP_007802412.1">
    <property type="nucleotide sequence ID" value="XM_007804221.1"/>
</dbReference>
<dbReference type="PANTHER" id="PTHR33112">
    <property type="entry name" value="DOMAIN PROTEIN, PUTATIVE-RELATED"/>
    <property type="match status" value="1"/>
</dbReference>
<gene>
    <name evidence="1" type="ORF">EPUS_06517</name>
</gene>
<organism evidence="1 2">
    <name type="scientific">Endocarpon pusillum (strain Z07020 / HMAS-L-300199)</name>
    <name type="common">Lichen-forming fungus</name>
    <dbReference type="NCBI Taxonomy" id="1263415"/>
    <lineage>
        <taxon>Eukaryota</taxon>
        <taxon>Fungi</taxon>
        <taxon>Dikarya</taxon>
        <taxon>Ascomycota</taxon>
        <taxon>Pezizomycotina</taxon>
        <taxon>Eurotiomycetes</taxon>
        <taxon>Chaetothyriomycetidae</taxon>
        <taxon>Verrucariales</taxon>
        <taxon>Verrucariaceae</taxon>
        <taxon>Endocarpon</taxon>
    </lineage>
</organism>
<evidence type="ECO:0000313" key="2">
    <source>
        <dbReference type="Proteomes" id="UP000019373"/>
    </source>
</evidence>
<sequence length="249" mass="27656">MDAIYEGAEFTIVNVAGDARTGLPGVGKTPRASQHTVELEISKGKSVESGHSEDGHIKKVFSQIDAWCSPESKYYMLSGIFRGDMHRVPELQYGFQPEDTNNLAKEIETINGHIRGFTSRNLTDPGDSLNAFLGVSSSISKKDGLSLMLGIPVWAGPFADGQPGLQHTFALSISIWFHLGKPIEDKSELFVASRHRRSQFPSWSWIGWEGRVDFNGDNNDYNEPHEVDEDDSGGDNFHIDFFTAMMKTE</sequence>
<dbReference type="AlphaFoldDB" id="U1GIJ2"/>
<dbReference type="GeneID" id="19241457"/>
<evidence type="ECO:0000313" key="1">
    <source>
        <dbReference type="EMBL" id="ERF71958.1"/>
    </source>
</evidence>